<comment type="caution">
    <text evidence="1">The sequence shown here is derived from an EMBL/GenBank/DDBJ whole genome shotgun (WGS) entry which is preliminary data.</text>
</comment>
<accession>A0A397JN31</accession>
<name>A0A397JN31_9GLOM</name>
<sequence length="263" mass="30493">MKPHGWTPSFSEYSNGKINIYRLLRMDKIAWLSWKDEDIDPNKDEDYYLKGQSYVLRYQFMARPRRDLFGPGIHEDGTIWWHTQLPVRVHHKMAVEIRSFLHYATEYTLFTKIWMETGAVEEGIADKGWHLGKKKKAGSLTGEEITPGQLMGIDEYLWEKTREYISHICYELQPVPIPQGPPGPYYNGDINCIVTELQRQIEQGGTKRAKELTPARERALVEFNEKVLKPGCNLKDLHILEKDEKDGGLGMKIIVKDILGNEM</sequence>
<dbReference type="AlphaFoldDB" id="A0A397JN31"/>
<reference evidence="1 2" key="1">
    <citation type="submission" date="2018-08" db="EMBL/GenBank/DDBJ databases">
        <title>Genome and evolution of the arbuscular mycorrhizal fungus Diversispora epigaea (formerly Glomus versiforme) and its bacterial endosymbionts.</title>
        <authorList>
            <person name="Sun X."/>
            <person name="Fei Z."/>
            <person name="Harrison M."/>
        </authorList>
    </citation>
    <scope>NUCLEOTIDE SEQUENCE [LARGE SCALE GENOMIC DNA]</scope>
    <source>
        <strain evidence="1 2">IT104</strain>
    </source>
</reference>
<organism evidence="1 2">
    <name type="scientific">Diversispora epigaea</name>
    <dbReference type="NCBI Taxonomy" id="1348612"/>
    <lineage>
        <taxon>Eukaryota</taxon>
        <taxon>Fungi</taxon>
        <taxon>Fungi incertae sedis</taxon>
        <taxon>Mucoromycota</taxon>
        <taxon>Glomeromycotina</taxon>
        <taxon>Glomeromycetes</taxon>
        <taxon>Diversisporales</taxon>
        <taxon>Diversisporaceae</taxon>
        <taxon>Diversispora</taxon>
    </lineage>
</organism>
<dbReference type="EMBL" id="PQFF01000014">
    <property type="protein sequence ID" value="RHZ89331.1"/>
    <property type="molecule type" value="Genomic_DNA"/>
</dbReference>
<protein>
    <submittedName>
        <fullName evidence="1">Uncharacterized protein</fullName>
    </submittedName>
</protein>
<gene>
    <name evidence="1" type="ORF">Glove_16g100</name>
</gene>
<dbReference type="OrthoDB" id="2426094at2759"/>
<keyword evidence="2" id="KW-1185">Reference proteome</keyword>
<evidence type="ECO:0000313" key="1">
    <source>
        <dbReference type="EMBL" id="RHZ89331.1"/>
    </source>
</evidence>
<dbReference type="Proteomes" id="UP000266861">
    <property type="component" value="Unassembled WGS sequence"/>
</dbReference>
<proteinExistence type="predicted"/>
<evidence type="ECO:0000313" key="2">
    <source>
        <dbReference type="Proteomes" id="UP000266861"/>
    </source>
</evidence>